<protein>
    <recommendedName>
        <fullName evidence="3">SDR family NAD(P)-dependent oxidoreductase</fullName>
    </recommendedName>
</protein>
<evidence type="ECO:0000313" key="2">
    <source>
        <dbReference type="Proteomes" id="UP001139485"/>
    </source>
</evidence>
<dbReference type="SUPFAM" id="SSF51735">
    <property type="entry name" value="NAD(P)-binding Rossmann-fold domains"/>
    <property type="match status" value="1"/>
</dbReference>
<dbReference type="AlphaFoldDB" id="A0A9X2IGI4"/>
<gene>
    <name evidence="1" type="ORF">M8330_19100</name>
</gene>
<dbReference type="Gene3D" id="3.40.50.720">
    <property type="entry name" value="NAD(P)-binding Rossmann-like Domain"/>
    <property type="match status" value="1"/>
</dbReference>
<dbReference type="RefSeq" id="WP_250051096.1">
    <property type="nucleotide sequence ID" value="NZ_JAMJPH010000001.1"/>
</dbReference>
<comment type="caution">
    <text evidence="1">The sequence shown here is derived from an EMBL/GenBank/DDBJ whole genome shotgun (WGS) entry which is preliminary data.</text>
</comment>
<accession>A0A9X2IGI4</accession>
<keyword evidence="2" id="KW-1185">Reference proteome</keyword>
<reference evidence="1" key="1">
    <citation type="submission" date="2022-05" db="EMBL/GenBank/DDBJ databases">
        <authorList>
            <person name="Tuo L."/>
        </authorList>
    </citation>
    <scope>NUCLEOTIDE SEQUENCE</scope>
    <source>
        <strain evidence="1">BSK12Z-4</strain>
    </source>
</reference>
<dbReference type="Pfam" id="PF00106">
    <property type="entry name" value="adh_short"/>
    <property type="match status" value="1"/>
</dbReference>
<dbReference type="Proteomes" id="UP001139485">
    <property type="component" value="Unassembled WGS sequence"/>
</dbReference>
<sequence length="144" mass="15183">MHLRWKLAVVTDVGSAPGRDAALRLARVGAGLLCVDPDVEAAEEVAREAVRLRVQAWTWQGDMARSGDRGWLAARAEDLGGADLLVAGGPEACVRALAQRLRLDQDLLEAADPACAVRLLTEAEPGAVVRLLDPAAVGDQVSGR</sequence>
<name>A0A9X2IGI4_9ACTN</name>
<dbReference type="InterPro" id="IPR036291">
    <property type="entry name" value="NAD(P)-bd_dom_sf"/>
</dbReference>
<evidence type="ECO:0008006" key="3">
    <source>
        <dbReference type="Google" id="ProtNLM"/>
    </source>
</evidence>
<dbReference type="InterPro" id="IPR002347">
    <property type="entry name" value="SDR_fam"/>
</dbReference>
<dbReference type="EMBL" id="JAMOIL010000034">
    <property type="protein sequence ID" value="MCM0622402.1"/>
    <property type="molecule type" value="Genomic_DNA"/>
</dbReference>
<proteinExistence type="predicted"/>
<evidence type="ECO:0000313" key="1">
    <source>
        <dbReference type="EMBL" id="MCM0622402.1"/>
    </source>
</evidence>
<organism evidence="1 2">
    <name type="scientific">Nocardioides bruguierae</name>
    <dbReference type="NCBI Taxonomy" id="2945102"/>
    <lineage>
        <taxon>Bacteria</taxon>
        <taxon>Bacillati</taxon>
        <taxon>Actinomycetota</taxon>
        <taxon>Actinomycetes</taxon>
        <taxon>Propionibacteriales</taxon>
        <taxon>Nocardioidaceae</taxon>
        <taxon>Nocardioides</taxon>
    </lineage>
</organism>